<evidence type="ECO:0000313" key="1">
    <source>
        <dbReference type="EMBL" id="CAA9569348.1"/>
    </source>
</evidence>
<dbReference type="AlphaFoldDB" id="A0A6J4V5P8"/>
<organism evidence="1">
    <name type="scientific">uncultured Thermomicrobiales bacterium</name>
    <dbReference type="NCBI Taxonomy" id="1645740"/>
    <lineage>
        <taxon>Bacteria</taxon>
        <taxon>Pseudomonadati</taxon>
        <taxon>Thermomicrobiota</taxon>
        <taxon>Thermomicrobia</taxon>
        <taxon>Thermomicrobiales</taxon>
        <taxon>environmental samples</taxon>
    </lineage>
</organism>
<gene>
    <name evidence="1" type="ORF">AVDCRST_MAG49-3432</name>
</gene>
<protein>
    <submittedName>
        <fullName evidence="1">Uncharacterized protein</fullName>
    </submittedName>
</protein>
<name>A0A6J4V5P8_9BACT</name>
<sequence length="70" mass="7369">MNRRLPGVAATGRTPTAALWARRVIGARDWSAGQAPPHATRHTILVASEPRPGVTLARGRGASSLTAAFR</sequence>
<dbReference type="EMBL" id="CADCWG010000233">
    <property type="protein sequence ID" value="CAA9569348.1"/>
    <property type="molecule type" value="Genomic_DNA"/>
</dbReference>
<reference evidence="1" key="1">
    <citation type="submission" date="2020-02" db="EMBL/GenBank/DDBJ databases">
        <authorList>
            <person name="Meier V. D."/>
        </authorList>
    </citation>
    <scope>NUCLEOTIDE SEQUENCE</scope>
    <source>
        <strain evidence="1">AVDCRST_MAG49</strain>
    </source>
</reference>
<proteinExistence type="predicted"/>
<accession>A0A6J4V5P8</accession>